<evidence type="ECO:0000313" key="9">
    <source>
        <dbReference type="EMBL" id="MBY5958176.1"/>
    </source>
</evidence>
<evidence type="ECO:0000259" key="8">
    <source>
        <dbReference type="Pfam" id="PF04085"/>
    </source>
</evidence>
<dbReference type="PANTHER" id="PTHR34138">
    <property type="entry name" value="CELL SHAPE-DETERMINING PROTEIN MREC"/>
    <property type="match status" value="1"/>
</dbReference>
<dbReference type="InterPro" id="IPR042175">
    <property type="entry name" value="Cell/Rod_MreC_2"/>
</dbReference>
<comment type="caution">
    <text evidence="9">The sequence shown here is derived from an EMBL/GenBank/DDBJ whole genome shotgun (WGS) entry which is preliminary data.</text>
</comment>
<keyword evidence="7" id="KW-1133">Transmembrane helix</keyword>
<gene>
    <name evidence="9" type="primary">mreC</name>
    <name evidence="9" type="ORF">KUV50_08550</name>
</gene>
<dbReference type="Proteomes" id="UP000753961">
    <property type="component" value="Unassembled WGS sequence"/>
</dbReference>
<dbReference type="InterPro" id="IPR007221">
    <property type="entry name" value="MreC"/>
</dbReference>
<evidence type="ECO:0000313" key="10">
    <source>
        <dbReference type="Proteomes" id="UP000753961"/>
    </source>
</evidence>
<feature type="domain" description="Rod shape-determining protein MreC beta-barrel core" evidence="8">
    <location>
        <begin position="116"/>
        <end position="263"/>
    </location>
</feature>
<evidence type="ECO:0000256" key="3">
    <source>
        <dbReference type="ARBA" id="ARBA00022960"/>
    </source>
</evidence>
<comment type="similarity">
    <text evidence="1 5">Belongs to the MreC family.</text>
</comment>
<feature type="coiled-coil region" evidence="6">
    <location>
        <begin position="67"/>
        <end position="94"/>
    </location>
</feature>
<dbReference type="Pfam" id="PF04085">
    <property type="entry name" value="MreC"/>
    <property type="match status" value="1"/>
</dbReference>
<evidence type="ECO:0000256" key="1">
    <source>
        <dbReference type="ARBA" id="ARBA00009369"/>
    </source>
</evidence>
<organism evidence="9 10">
    <name type="scientific">Membranihabitans marinus</name>
    <dbReference type="NCBI Taxonomy" id="1227546"/>
    <lineage>
        <taxon>Bacteria</taxon>
        <taxon>Pseudomonadati</taxon>
        <taxon>Bacteroidota</taxon>
        <taxon>Saprospiria</taxon>
        <taxon>Saprospirales</taxon>
        <taxon>Saprospiraceae</taxon>
        <taxon>Membranihabitans</taxon>
    </lineage>
</organism>
<dbReference type="InterPro" id="IPR042177">
    <property type="entry name" value="Cell/Rod_1"/>
</dbReference>
<comment type="function">
    <text evidence="5">Involved in formation and maintenance of cell shape.</text>
</comment>
<dbReference type="GO" id="GO:0005886">
    <property type="term" value="C:plasma membrane"/>
    <property type="evidence" value="ECO:0007669"/>
    <property type="project" value="TreeGrafter"/>
</dbReference>
<dbReference type="RefSeq" id="WP_222579707.1">
    <property type="nucleotide sequence ID" value="NZ_JAHVHU010000007.1"/>
</dbReference>
<dbReference type="AlphaFoldDB" id="A0A953HTZ6"/>
<feature type="transmembrane region" description="Helical" evidence="7">
    <location>
        <begin position="12"/>
        <end position="31"/>
    </location>
</feature>
<dbReference type="InterPro" id="IPR055342">
    <property type="entry name" value="MreC_beta-barrel_core"/>
</dbReference>
<dbReference type="NCBIfam" id="NF010532">
    <property type="entry name" value="PRK13922.9-3"/>
    <property type="match status" value="1"/>
</dbReference>
<keyword evidence="7" id="KW-0812">Transmembrane</keyword>
<dbReference type="PANTHER" id="PTHR34138:SF1">
    <property type="entry name" value="CELL SHAPE-DETERMINING PROTEIN MREC"/>
    <property type="match status" value="1"/>
</dbReference>
<protein>
    <recommendedName>
        <fullName evidence="2 5">Cell shape-determining protein MreC</fullName>
    </recommendedName>
    <alternativeName>
        <fullName evidence="4 5">Cell shape protein MreC</fullName>
    </alternativeName>
</protein>
<evidence type="ECO:0000256" key="6">
    <source>
        <dbReference type="SAM" id="Coils"/>
    </source>
</evidence>
<evidence type="ECO:0000256" key="2">
    <source>
        <dbReference type="ARBA" id="ARBA00013855"/>
    </source>
</evidence>
<evidence type="ECO:0000256" key="4">
    <source>
        <dbReference type="ARBA" id="ARBA00032089"/>
    </source>
</evidence>
<accession>A0A953HTZ6</accession>
<sequence length="283" mass="31963">MGNFIRFILHNLHFIVFIILEIISINLAVNFDNRRKSIFLSTSNQITGYAQSHFKTITQYFHLGEENESLTSENARLRNELLNLEQKLKAEAAHPDSLTVGEDDDVYRYRVVPAKVISNSFSSLHNFLTINAGRNAGIKPGMGVITEDGPVGIVTQVNQDYSKVISLYNIESSISAKVKNNNALGVIQWEPYNLQTVVMREIPRHVELEIGDTIVTSGYSFSFPPGLPIGSIDYFNLESGENDYTVYVSLFEDLYTLNACYIIEDTWKEADTVSSELMDEEEQ</sequence>
<keyword evidence="3 5" id="KW-0133">Cell shape</keyword>
<dbReference type="PIRSF" id="PIRSF038471">
    <property type="entry name" value="MreC"/>
    <property type="match status" value="1"/>
</dbReference>
<proteinExistence type="inferred from homology"/>
<dbReference type="Gene3D" id="2.40.10.350">
    <property type="entry name" value="Rod shape-determining protein MreC, domain 2"/>
    <property type="match status" value="1"/>
</dbReference>
<evidence type="ECO:0000256" key="7">
    <source>
        <dbReference type="SAM" id="Phobius"/>
    </source>
</evidence>
<evidence type="ECO:0000256" key="5">
    <source>
        <dbReference type="PIRNR" id="PIRNR038471"/>
    </source>
</evidence>
<keyword evidence="7" id="KW-0472">Membrane</keyword>
<dbReference type="NCBIfam" id="TIGR00219">
    <property type="entry name" value="mreC"/>
    <property type="match status" value="1"/>
</dbReference>
<keyword evidence="6" id="KW-0175">Coiled coil</keyword>
<dbReference type="GO" id="GO:0008360">
    <property type="term" value="P:regulation of cell shape"/>
    <property type="evidence" value="ECO:0007669"/>
    <property type="project" value="UniProtKB-KW"/>
</dbReference>
<dbReference type="Gene3D" id="2.40.10.340">
    <property type="entry name" value="Rod shape-determining protein MreC, domain 1"/>
    <property type="match status" value="1"/>
</dbReference>
<dbReference type="EMBL" id="JAHVHU010000007">
    <property type="protein sequence ID" value="MBY5958176.1"/>
    <property type="molecule type" value="Genomic_DNA"/>
</dbReference>
<keyword evidence="10" id="KW-1185">Reference proteome</keyword>
<reference evidence="9" key="1">
    <citation type="submission" date="2021-06" db="EMBL/GenBank/DDBJ databases">
        <title>44 bacteria genomes isolated from Dapeng, Shenzhen.</title>
        <authorList>
            <person name="Zheng W."/>
            <person name="Yu S."/>
            <person name="Huang Y."/>
        </authorList>
    </citation>
    <scope>NUCLEOTIDE SEQUENCE</scope>
    <source>
        <strain evidence="9">DP5N28-2</strain>
    </source>
</reference>
<name>A0A953HTZ6_9BACT</name>